<feature type="domain" description="ABC transmembrane type-1" evidence="15">
    <location>
        <begin position="495"/>
        <end position="776"/>
    </location>
</feature>
<reference evidence="17 18" key="1">
    <citation type="journal article" date="2008" name="Proc. Natl. Acad. Sci. U.S.A.">
        <title>The genome of Cyanothece 51142, a unicellular diazotrophic cyanobacterium important in the marine nitrogen cycle.</title>
        <authorList>
            <person name="Welsh E.A."/>
            <person name="Liberton M."/>
            <person name="Stoeckel J."/>
            <person name="Loh T."/>
            <person name="Elvitigala T."/>
            <person name="Wang C."/>
            <person name="Wollam A."/>
            <person name="Fulton R.S."/>
            <person name="Clifton S.W."/>
            <person name="Jacobs J.M."/>
            <person name="Aurora R."/>
            <person name="Ghosh B.K."/>
            <person name="Sherman L.A."/>
            <person name="Smith R.D."/>
            <person name="Wilson R.K."/>
            <person name="Pakrasi H.B."/>
        </authorList>
    </citation>
    <scope>NUCLEOTIDE SEQUENCE [LARGE SCALE GENOMIC DNA]</scope>
    <source>
        <strain evidence="18">ATCC 51142 / BH68</strain>
    </source>
</reference>
<evidence type="ECO:0000256" key="3">
    <source>
        <dbReference type="ARBA" id="ARBA00022475"/>
    </source>
</evidence>
<dbReference type="InterPro" id="IPR000595">
    <property type="entry name" value="cNMP-bd_dom"/>
</dbReference>
<dbReference type="SMART" id="SM00382">
    <property type="entry name" value="AAA"/>
    <property type="match status" value="1"/>
</dbReference>
<dbReference type="Proteomes" id="UP000001203">
    <property type="component" value="Chromosome circular"/>
</dbReference>
<dbReference type="InterPro" id="IPR003439">
    <property type="entry name" value="ABC_transporter-like_ATP-bd"/>
</dbReference>
<dbReference type="SUPFAM" id="SSF90123">
    <property type="entry name" value="ABC transporter transmembrane region"/>
    <property type="match status" value="1"/>
</dbReference>
<dbReference type="SUPFAM" id="SSF52540">
    <property type="entry name" value="P-loop containing nucleoside triphosphate hydrolases"/>
    <property type="match status" value="1"/>
</dbReference>
<feature type="transmembrane region" description="Helical" evidence="12">
    <location>
        <begin position="635"/>
        <end position="655"/>
    </location>
</feature>
<keyword evidence="2" id="KW-0813">Transport</keyword>
<dbReference type="eggNOG" id="COG2274">
    <property type="taxonomic scope" value="Bacteria"/>
</dbReference>
<keyword evidence="3" id="KW-1003">Cell membrane</keyword>
<feature type="compositionally biased region" description="Low complexity" evidence="11">
    <location>
        <begin position="275"/>
        <end position="294"/>
    </location>
</feature>
<evidence type="ECO:0000256" key="12">
    <source>
        <dbReference type="SAM" id="Phobius"/>
    </source>
</evidence>
<evidence type="ECO:0000313" key="17">
    <source>
        <dbReference type="EMBL" id="ACB52018.1"/>
    </source>
</evidence>
<dbReference type="AlphaFoldDB" id="B1WT96"/>
<dbReference type="GO" id="GO:0005524">
    <property type="term" value="F:ATP binding"/>
    <property type="evidence" value="ECO:0007669"/>
    <property type="project" value="UniProtKB-KW"/>
</dbReference>
<dbReference type="PROSITE" id="PS50929">
    <property type="entry name" value="ABC_TM1F"/>
    <property type="match status" value="1"/>
</dbReference>
<evidence type="ECO:0000256" key="6">
    <source>
        <dbReference type="ARBA" id="ARBA00022801"/>
    </source>
</evidence>
<dbReference type="GO" id="GO:0005886">
    <property type="term" value="C:plasma membrane"/>
    <property type="evidence" value="ECO:0007669"/>
    <property type="project" value="UniProtKB-SubCell"/>
</dbReference>
<dbReference type="Pfam" id="PF00005">
    <property type="entry name" value="ABC_tran"/>
    <property type="match status" value="1"/>
</dbReference>
<dbReference type="FunFam" id="3.40.50.300:FF:000221">
    <property type="entry name" value="Multidrug ABC transporter ATP-binding protein"/>
    <property type="match status" value="1"/>
</dbReference>
<dbReference type="GO" id="GO:0006508">
    <property type="term" value="P:proteolysis"/>
    <property type="evidence" value="ECO:0007669"/>
    <property type="project" value="InterPro"/>
</dbReference>
<dbReference type="Gene3D" id="3.90.70.10">
    <property type="entry name" value="Cysteine proteinases"/>
    <property type="match status" value="1"/>
</dbReference>
<keyword evidence="7" id="KW-0645">Protease</keyword>
<feature type="transmembrane region" description="Helical" evidence="12">
    <location>
        <begin position="493"/>
        <end position="519"/>
    </location>
</feature>
<dbReference type="InterPro" id="IPR011527">
    <property type="entry name" value="ABC1_TM_dom"/>
</dbReference>
<dbReference type="InterPro" id="IPR036640">
    <property type="entry name" value="ABC1_TM_sf"/>
</dbReference>
<dbReference type="GO" id="GO:0016887">
    <property type="term" value="F:ATP hydrolysis activity"/>
    <property type="evidence" value="ECO:0007669"/>
    <property type="project" value="InterPro"/>
</dbReference>
<proteinExistence type="predicted"/>
<comment type="subcellular location">
    <subcellularLocation>
        <location evidence="1">Cell membrane</location>
        <topology evidence="1">Multi-pass membrane protein</topology>
    </subcellularLocation>
</comment>
<name>B1WT96_CROS5</name>
<dbReference type="Pfam" id="PF00664">
    <property type="entry name" value="ABC_membrane"/>
    <property type="match status" value="1"/>
</dbReference>
<dbReference type="CDD" id="cd18568">
    <property type="entry name" value="ABC_6TM_HetC_like"/>
    <property type="match status" value="1"/>
</dbReference>
<keyword evidence="5" id="KW-0547">Nucleotide-binding</keyword>
<evidence type="ECO:0000256" key="9">
    <source>
        <dbReference type="ARBA" id="ARBA00022989"/>
    </source>
</evidence>
<dbReference type="Gene3D" id="1.20.1560.10">
    <property type="entry name" value="ABC transporter type 1, transmembrane domain"/>
    <property type="match status" value="1"/>
</dbReference>
<dbReference type="PROSITE" id="PS00211">
    <property type="entry name" value="ABC_TRANSPORTER_1"/>
    <property type="match status" value="1"/>
</dbReference>
<dbReference type="GO" id="GO:0008234">
    <property type="term" value="F:cysteine-type peptidase activity"/>
    <property type="evidence" value="ECO:0007669"/>
    <property type="project" value="UniProtKB-KW"/>
</dbReference>
<evidence type="ECO:0000259" key="16">
    <source>
        <dbReference type="PROSITE" id="PS50990"/>
    </source>
</evidence>
<dbReference type="PROSITE" id="PS50042">
    <property type="entry name" value="CNMP_BINDING_3"/>
    <property type="match status" value="1"/>
</dbReference>
<evidence type="ECO:0000256" key="4">
    <source>
        <dbReference type="ARBA" id="ARBA00022692"/>
    </source>
</evidence>
<dbReference type="InterPro" id="IPR017871">
    <property type="entry name" value="ABC_transporter-like_CS"/>
</dbReference>
<evidence type="ECO:0000256" key="2">
    <source>
        <dbReference type="ARBA" id="ARBA00022448"/>
    </source>
</evidence>
<accession>B1WT96</accession>
<dbReference type="STRING" id="43989.cce_2670"/>
<dbReference type="InterPro" id="IPR018490">
    <property type="entry name" value="cNMP-bd_dom_sf"/>
</dbReference>
<evidence type="ECO:0000259" key="13">
    <source>
        <dbReference type="PROSITE" id="PS50042"/>
    </source>
</evidence>
<evidence type="ECO:0000259" key="14">
    <source>
        <dbReference type="PROSITE" id="PS50893"/>
    </source>
</evidence>
<dbReference type="InterPro" id="IPR005074">
    <property type="entry name" value="Peptidase_C39"/>
</dbReference>
<dbReference type="SUPFAM" id="SSF51206">
    <property type="entry name" value="cAMP-binding domain-like"/>
    <property type="match status" value="1"/>
</dbReference>
<dbReference type="PROSITE" id="PS50990">
    <property type="entry name" value="PEPTIDASE_C39"/>
    <property type="match status" value="1"/>
</dbReference>
<sequence>MKTRHLKDHLCSSLDDSKKMNANNNTLNRQEPCQKILHTLETISPTKDLGLDLAKTFEIVECEFGDEITTFPRRAEKNGHNQDMDQDVYVVCQGQVRLVSFQTNKQRNVSIQLLQEGDIFGGDGLGNRISWAYGAIAVGSDPVQVAKISSPQLQPYLEKLPELETHLATIAQQRQTLIFFKLFTNLGTLPGRRLQHLLPYIQNQRIRAGENLASWGKKQPSRLWLCQGVIKNVDLERGHSFGYPETIPSDWVAQTDLEVYQILQQDWDAVRAIAPSLPSSPDSSSHLSPTVSPKSHPPLPPPSASVHPEPLPLPVPPNPESSTVEFPKPLKKPRGLWQNYPFIEQQSAADCGATCLAMISQYWGKRLNLNFLRDLAGVGRSGASLKNLAKAAEKLGYQARPVRASLNRLMEEKNPWIAHWQGDHYVVVYRVKGDRLLIADPAQGKRFIPRQEFITGWTGYGLLLDPTEQLNEVPTEKRSLGRFLKLLLPYRSLGIQIIFASLLIQIFGLVTPLFTQIILDKVVVNKSLTTLNVFALGVLLFGIWSVLLSGVRQYLLSYLSNRLDLTMIGGFINHALLLPLKFFESRHVGDIITRVNENQKIQRFLLNQVVLAWLDFLMGFVYLGLMLYYNWQLTLLIVALIPPIMLLTLGATPLLRKVSRDVFNRSAEQNSALVETITGVATVKATATEKELRWRWEERLTNYLNARFRSQKLGINLQAGSGLINSLGSTALLWYGATLVIQDQLTIGQFVAFNMMIGKVINPVLSLANLWDELQEVLISVERLNDIFDSQPEEIPGQPRLQLPPLKGHIKFDHVTFRYNADEERNTLENISFEVQPGDTIAIVGRSGSGKTTLVKLLQGLYPPDSGTIYIDEHDLNHISPQSLRSQLGVVPQECFLFSGTIFENITLYRPEFTLEQVVKAAQLAEAHAFIQSMPLGYNTKVGERGMNLSGGQRQRIAIARALLGKPPILILDEATSSLDTESERRFQANLSRLSHDRTTFIIAHRLSTVRNADCILVLDKGILVEQGTHEVLIAEPGIYAHLAEQQLNL</sequence>
<keyword evidence="7" id="KW-0788">Thiol protease</keyword>
<organism evidence="17 18">
    <name type="scientific">Crocosphaera subtropica (strain ATCC 51142 / BH68)</name>
    <name type="common">Cyanothece sp. (strain ATCC 51142)</name>
    <dbReference type="NCBI Taxonomy" id="43989"/>
    <lineage>
        <taxon>Bacteria</taxon>
        <taxon>Bacillati</taxon>
        <taxon>Cyanobacteriota</taxon>
        <taxon>Cyanophyceae</taxon>
        <taxon>Oscillatoriophycideae</taxon>
        <taxon>Chroococcales</taxon>
        <taxon>Aphanothecaceae</taxon>
        <taxon>Crocosphaera</taxon>
        <taxon>Crocosphaera subtropica</taxon>
    </lineage>
</organism>
<dbReference type="InterPro" id="IPR003593">
    <property type="entry name" value="AAA+_ATPase"/>
</dbReference>
<dbReference type="EMBL" id="CP000806">
    <property type="protein sequence ID" value="ACB52018.1"/>
    <property type="molecule type" value="Genomic_DNA"/>
</dbReference>
<feature type="transmembrane region" description="Helical" evidence="12">
    <location>
        <begin position="604"/>
        <end position="629"/>
    </location>
</feature>
<keyword evidence="6" id="KW-0378">Hydrolase</keyword>
<evidence type="ECO:0000256" key="7">
    <source>
        <dbReference type="ARBA" id="ARBA00022807"/>
    </source>
</evidence>
<dbReference type="GO" id="GO:0015421">
    <property type="term" value="F:ABC-type oligopeptide transporter activity"/>
    <property type="evidence" value="ECO:0007669"/>
    <property type="project" value="TreeGrafter"/>
</dbReference>
<gene>
    <name evidence="17" type="primary">hetC</name>
    <name evidence="17" type="ordered locus">cce_2670</name>
</gene>
<dbReference type="KEGG" id="cyt:cce_2670"/>
<keyword evidence="4 12" id="KW-0812">Transmembrane</keyword>
<keyword evidence="18" id="KW-1185">Reference proteome</keyword>
<dbReference type="PANTHER" id="PTHR43394">
    <property type="entry name" value="ATP-DEPENDENT PERMEASE MDL1, MITOCHONDRIAL"/>
    <property type="match status" value="1"/>
</dbReference>
<protein>
    <submittedName>
        <fullName evidence="17">ABC transporter ATP-binding protein</fullName>
    </submittedName>
</protein>
<feature type="domain" description="Cyclic nucleotide-binding" evidence="13">
    <location>
        <begin position="83"/>
        <end position="121"/>
    </location>
</feature>
<dbReference type="CDD" id="cd02418">
    <property type="entry name" value="Peptidase_C39B"/>
    <property type="match status" value="1"/>
</dbReference>
<dbReference type="InterPro" id="IPR027417">
    <property type="entry name" value="P-loop_NTPase"/>
</dbReference>
<feature type="domain" description="ABC transporter" evidence="14">
    <location>
        <begin position="810"/>
        <end position="1046"/>
    </location>
</feature>
<dbReference type="PROSITE" id="PS50893">
    <property type="entry name" value="ABC_TRANSPORTER_2"/>
    <property type="match status" value="1"/>
</dbReference>
<dbReference type="InterPro" id="IPR039421">
    <property type="entry name" value="Type_1_exporter"/>
</dbReference>
<feature type="transmembrane region" description="Helical" evidence="12">
    <location>
        <begin position="563"/>
        <end position="583"/>
    </location>
</feature>
<evidence type="ECO:0000256" key="1">
    <source>
        <dbReference type="ARBA" id="ARBA00004651"/>
    </source>
</evidence>
<evidence type="ECO:0000259" key="15">
    <source>
        <dbReference type="PROSITE" id="PS50929"/>
    </source>
</evidence>
<keyword evidence="10 12" id="KW-0472">Membrane</keyword>
<dbReference type="InterPro" id="IPR014710">
    <property type="entry name" value="RmlC-like_jellyroll"/>
</dbReference>
<dbReference type="PANTHER" id="PTHR43394:SF1">
    <property type="entry name" value="ATP-BINDING CASSETTE SUB-FAMILY B MEMBER 10, MITOCHONDRIAL"/>
    <property type="match status" value="1"/>
</dbReference>
<evidence type="ECO:0000256" key="10">
    <source>
        <dbReference type="ARBA" id="ARBA00023136"/>
    </source>
</evidence>
<dbReference type="Pfam" id="PF03412">
    <property type="entry name" value="Peptidase_C39"/>
    <property type="match status" value="1"/>
</dbReference>
<evidence type="ECO:0000256" key="11">
    <source>
        <dbReference type="SAM" id="MobiDB-lite"/>
    </source>
</evidence>
<evidence type="ECO:0000256" key="8">
    <source>
        <dbReference type="ARBA" id="ARBA00022840"/>
    </source>
</evidence>
<keyword evidence="9 12" id="KW-1133">Transmembrane helix</keyword>
<dbReference type="HOGENOM" id="CLU_000604_95_3_3"/>
<evidence type="ECO:0000256" key="5">
    <source>
        <dbReference type="ARBA" id="ARBA00022741"/>
    </source>
</evidence>
<evidence type="ECO:0000313" key="18">
    <source>
        <dbReference type="Proteomes" id="UP000001203"/>
    </source>
</evidence>
<dbReference type="Gene3D" id="2.60.120.10">
    <property type="entry name" value="Jelly Rolls"/>
    <property type="match status" value="1"/>
</dbReference>
<keyword evidence="8 17" id="KW-0067">ATP-binding</keyword>
<feature type="compositionally biased region" description="Pro residues" evidence="11">
    <location>
        <begin position="295"/>
        <end position="319"/>
    </location>
</feature>
<dbReference type="CDD" id="cd00038">
    <property type="entry name" value="CAP_ED"/>
    <property type="match status" value="1"/>
</dbReference>
<dbReference type="Gene3D" id="3.40.50.300">
    <property type="entry name" value="P-loop containing nucleotide triphosphate hydrolases"/>
    <property type="match status" value="1"/>
</dbReference>
<feature type="region of interest" description="Disordered" evidence="11">
    <location>
        <begin position="274"/>
        <end position="326"/>
    </location>
</feature>
<feature type="domain" description="Peptidase C39" evidence="16">
    <location>
        <begin position="345"/>
        <end position="464"/>
    </location>
</feature>
<feature type="transmembrane region" description="Helical" evidence="12">
    <location>
        <begin position="531"/>
        <end position="551"/>
    </location>
</feature>